<dbReference type="OrthoDB" id="103819at2759"/>
<dbReference type="EMBL" id="KZ821228">
    <property type="protein sequence ID" value="PYH46369.1"/>
    <property type="molecule type" value="Genomic_DNA"/>
</dbReference>
<reference evidence="5 6" key="1">
    <citation type="submission" date="2016-12" db="EMBL/GenBank/DDBJ databases">
        <title>The genomes of Aspergillus section Nigri reveals drivers in fungal speciation.</title>
        <authorList>
            <consortium name="DOE Joint Genome Institute"/>
            <person name="Vesth T.C."/>
            <person name="Nybo J."/>
            <person name="Theobald S."/>
            <person name="Brandl J."/>
            <person name="Frisvad J.C."/>
            <person name="Nielsen K.F."/>
            <person name="Lyhne E.K."/>
            <person name="Kogle M.E."/>
            <person name="Kuo A."/>
            <person name="Riley R."/>
            <person name="Clum A."/>
            <person name="Nolan M."/>
            <person name="Lipzen A."/>
            <person name="Salamov A."/>
            <person name="Henrissat B."/>
            <person name="Wiebenga A."/>
            <person name="De Vries R.P."/>
            <person name="Grigoriev I.V."/>
            <person name="Mortensen U.H."/>
            <person name="Andersen M.R."/>
            <person name="Baker S.E."/>
        </authorList>
    </citation>
    <scope>NUCLEOTIDE SEQUENCE [LARGE SCALE GENOMIC DNA]</scope>
    <source>
        <strain evidence="5 6">JOP 1030-1</strain>
    </source>
</reference>
<dbReference type="RefSeq" id="XP_025432351.1">
    <property type="nucleotide sequence ID" value="XM_025571761.1"/>
</dbReference>
<evidence type="ECO:0000256" key="1">
    <source>
        <dbReference type="ARBA" id="ARBA00023015"/>
    </source>
</evidence>
<sequence>MYSTLLSYVPLEFVLTAPSEALIGRLYERYHDVDNRLVALELKQFAVVEPEPDQHHSSVTSGLVFGESSLTTQSLQGTDSAQIAAQSAPTGGDPAVQHAFEHLRRSLDGSHGLSRQNFYFSKSGSRSTLPVERLPATFVNAVLQRMKVRRPIFLTSYALNDLLLFEDLCQKVYSPTSQSSAGQIASTHGVLIFVLKEYIAINDELRERFDLATHLAHCEEIFVAALEAYDVLLVPSFENILALTMGMIKAQGEAKLSLYWTLVSAAATQCQSLGYHREATYRNIPSGQADSIRRLFWTLYTFDKNISLLLGRVSSMQGLAIDTRYPAIATERALRPWDESFVMGIRLAELQNRVFTGLYSPATAVMDSTQRARLIDDLAAAMEQWRVEFKQINPDAANHPPVFHLSRGNWDISFYSTLTLLFRASSSTETGLHIDSRCFTAARNSLQAHLQCFPQYQESRLLSDGEYINWYDPLLLILQPLPRHLHAIAAKDPDSVALLAQVVDTLKNLRDTSSQGAGSQRLYQICATFAQLAQKLVESVPSVSVGTYNQEDDSLRLSDAGDLAAFPFQPNTLQDLVAIDDVNRVTSTYATDFLNEWITGQPFLWNRFDFDFGEKRF</sequence>
<dbReference type="GO" id="GO:0003677">
    <property type="term" value="F:DNA binding"/>
    <property type="evidence" value="ECO:0007669"/>
    <property type="project" value="InterPro"/>
</dbReference>
<keyword evidence="2" id="KW-0804">Transcription</keyword>
<proteinExistence type="predicted"/>
<gene>
    <name evidence="5" type="ORF">BP01DRAFT_294233</name>
</gene>
<dbReference type="GeneID" id="37072989"/>
<dbReference type="AlphaFoldDB" id="A0A318ZFZ8"/>
<dbReference type="GO" id="GO:0008270">
    <property type="term" value="F:zinc ion binding"/>
    <property type="evidence" value="ECO:0007669"/>
    <property type="project" value="InterPro"/>
</dbReference>
<keyword evidence="1" id="KW-0805">Transcription regulation</keyword>
<dbReference type="GO" id="GO:0006351">
    <property type="term" value="P:DNA-templated transcription"/>
    <property type="evidence" value="ECO:0007669"/>
    <property type="project" value="InterPro"/>
</dbReference>
<dbReference type="InterPro" id="IPR007219">
    <property type="entry name" value="XnlR_reg_dom"/>
</dbReference>
<evidence type="ECO:0000313" key="6">
    <source>
        <dbReference type="Proteomes" id="UP000248349"/>
    </source>
</evidence>
<dbReference type="STRING" id="1450539.A0A318ZFZ8"/>
<dbReference type="PANTHER" id="PTHR46910">
    <property type="entry name" value="TRANSCRIPTION FACTOR PDR1"/>
    <property type="match status" value="1"/>
</dbReference>
<evidence type="ECO:0000313" key="5">
    <source>
        <dbReference type="EMBL" id="PYH46369.1"/>
    </source>
</evidence>
<evidence type="ECO:0000256" key="3">
    <source>
        <dbReference type="ARBA" id="ARBA00023242"/>
    </source>
</evidence>
<keyword evidence="3" id="KW-0539">Nucleus</keyword>
<evidence type="ECO:0000259" key="4">
    <source>
        <dbReference type="SMART" id="SM00906"/>
    </source>
</evidence>
<dbReference type="CDD" id="cd12148">
    <property type="entry name" value="fungal_TF_MHR"/>
    <property type="match status" value="1"/>
</dbReference>
<dbReference type="SMART" id="SM00906">
    <property type="entry name" value="Fungal_trans"/>
    <property type="match status" value="1"/>
</dbReference>
<protein>
    <recommendedName>
        <fullName evidence="4">Xylanolytic transcriptional activator regulatory domain-containing protein</fullName>
    </recommendedName>
</protein>
<feature type="domain" description="Xylanolytic transcriptional activator regulatory" evidence="4">
    <location>
        <begin position="259"/>
        <end position="332"/>
    </location>
</feature>
<name>A0A318ZFZ8_9EURO</name>
<dbReference type="GO" id="GO:0003700">
    <property type="term" value="F:DNA-binding transcription factor activity"/>
    <property type="evidence" value="ECO:0007669"/>
    <property type="project" value="InterPro"/>
</dbReference>
<keyword evidence="6" id="KW-1185">Reference proteome</keyword>
<dbReference type="Proteomes" id="UP000248349">
    <property type="component" value="Unassembled WGS sequence"/>
</dbReference>
<dbReference type="InterPro" id="IPR050987">
    <property type="entry name" value="AtrR-like"/>
</dbReference>
<dbReference type="PANTHER" id="PTHR46910:SF5">
    <property type="entry name" value="ZN(II)2CYS6 TRANSCRIPTION FACTOR (EUROFUNG)"/>
    <property type="match status" value="1"/>
</dbReference>
<organism evidence="5 6">
    <name type="scientific">Aspergillus saccharolyticus JOP 1030-1</name>
    <dbReference type="NCBI Taxonomy" id="1450539"/>
    <lineage>
        <taxon>Eukaryota</taxon>
        <taxon>Fungi</taxon>
        <taxon>Dikarya</taxon>
        <taxon>Ascomycota</taxon>
        <taxon>Pezizomycotina</taxon>
        <taxon>Eurotiomycetes</taxon>
        <taxon>Eurotiomycetidae</taxon>
        <taxon>Eurotiales</taxon>
        <taxon>Aspergillaceae</taxon>
        <taxon>Aspergillus</taxon>
        <taxon>Aspergillus subgen. Circumdati</taxon>
    </lineage>
</organism>
<evidence type="ECO:0000256" key="2">
    <source>
        <dbReference type="ARBA" id="ARBA00023163"/>
    </source>
</evidence>
<dbReference type="Pfam" id="PF04082">
    <property type="entry name" value="Fungal_trans"/>
    <property type="match status" value="1"/>
</dbReference>
<accession>A0A318ZFZ8</accession>